<sequence length="95" mass="10735">MTVTNLSATASPYLHQGTTAIINSRTYRWPSNYQWKLLSKRRNEDELDAIRSTLEDWFSNSPVTIKLEQEIADNALSAFDASGQAFALLRRASGR</sequence>
<protein>
    <submittedName>
        <fullName evidence="1">Uncharacterized protein</fullName>
    </submittedName>
</protein>
<keyword evidence="2" id="KW-1185">Reference proteome</keyword>
<dbReference type="RefSeq" id="WP_090072977.1">
    <property type="nucleotide sequence ID" value="NZ_FOVR01000006.1"/>
</dbReference>
<gene>
    <name evidence="1" type="ORF">SAMN04488056_106144</name>
</gene>
<dbReference type="AlphaFoldDB" id="A0A1I5HBT5"/>
<dbReference type="EMBL" id="FOVR01000006">
    <property type="protein sequence ID" value="SFO45649.1"/>
    <property type="molecule type" value="Genomic_DNA"/>
</dbReference>
<name>A0A1I5HBT5_9HYPH</name>
<organism evidence="1 2">
    <name type="scientific">Cohaesibacter marisflavi</name>
    <dbReference type="NCBI Taxonomy" id="655353"/>
    <lineage>
        <taxon>Bacteria</taxon>
        <taxon>Pseudomonadati</taxon>
        <taxon>Pseudomonadota</taxon>
        <taxon>Alphaproteobacteria</taxon>
        <taxon>Hyphomicrobiales</taxon>
        <taxon>Cohaesibacteraceae</taxon>
    </lineage>
</organism>
<dbReference type="OrthoDB" id="9916160at2"/>
<reference evidence="1 2" key="1">
    <citation type="submission" date="2016-10" db="EMBL/GenBank/DDBJ databases">
        <authorList>
            <person name="de Groot N.N."/>
        </authorList>
    </citation>
    <scope>NUCLEOTIDE SEQUENCE [LARGE SCALE GENOMIC DNA]</scope>
    <source>
        <strain evidence="1 2">CGMCC 1.9157</strain>
    </source>
</reference>
<dbReference type="Proteomes" id="UP000199236">
    <property type="component" value="Unassembled WGS sequence"/>
</dbReference>
<evidence type="ECO:0000313" key="2">
    <source>
        <dbReference type="Proteomes" id="UP000199236"/>
    </source>
</evidence>
<proteinExistence type="predicted"/>
<accession>A0A1I5HBT5</accession>
<evidence type="ECO:0000313" key="1">
    <source>
        <dbReference type="EMBL" id="SFO45649.1"/>
    </source>
</evidence>
<dbReference type="STRING" id="655353.SAMN04488056_106144"/>